<dbReference type="EMBL" id="CM039175">
    <property type="protein sequence ID" value="KAH9734970.1"/>
    <property type="molecule type" value="Genomic_DNA"/>
</dbReference>
<evidence type="ECO:0000313" key="2">
    <source>
        <dbReference type="Proteomes" id="UP000829398"/>
    </source>
</evidence>
<evidence type="ECO:0000313" key="1">
    <source>
        <dbReference type="EMBL" id="KAH9734970.1"/>
    </source>
</evidence>
<keyword evidence="2" id="KW-1185">Reference proteome</keyword>
<accession>A0ACB8JRG3</accession>
<comment type="caution">
    <text evidence="1">The sequence shown here is derived from an EMBL/GenBank/DDBJ whole genome shotgun (WGS) entry which is preliminary data.</text>
</comment>
<protein>
    <submittedName>
        <fullName evidence="1">Ribonuclease H protein</fullName>
    </submittedName>
</protein>
<gene>
    <name evidence="1" type="ORF">KPL71_017578</name>
</gene>
<organism evidence="1 2">
    <name type="scientific">Citrus sinensis</name>
    <name type="common">Sweet orange</name>
    <name type="synonym">Citrus aurantium var. sinensis</name>
    <dbReference type="NCBI Taxonomy" id="2711"/>
    <lineage>
        <taxon>Eukaryota</taxon>
        <taxon>Viridiplantae</taxon>
        <taxon>Streptophyta</taxon>
        <taxon>Embryophyta</taxon>
        <taxon>Tracheophyta</taxon>
        <taxon>Spermatophyta</taxon>
        <taxon>Magnoliopsida</taxon>
        <taxon>eudicotyledons</taxon>
        <taxon>Gunneridae</taxon>
        <taxon>Pentapetalae</taxon>
        <taxon>rosids</taxon>
        <taxon>malvids</taxon>
        <taxon>Sapindales</taxon>
        <taxon>Rutaceae</taxon>
        <taxon>Aurantioideae</taxon>
        <taxon>Citrus</taxon>
    </lineage>
</organism>
<sequence length="333" mass="37070">MQNVILKDYAVMPVSSNMPDNSIRAYVDNNGQWNWVAFNNYLPHSLVLAIAAIMPPCVEAGIDRIFWGFSNKGNFTVKSAYQSISSKSSSRIYSRWDLIWSWKGPQSVKTFLWLAIQNKLKAKAELARRHILAENQCVRCKVCVEDSLHTLRDCVAAKHIWLALVPFSLRDRAENSHKTMMTLIKPGASKIVKYFGWKPPPENAFKLNTDGACKKMNRAAAGGLIRNANGNQVAGLCANIGISSVTNVELWGLFYGIDLAWKLGVQNLLVEVDSKCTIDLLANTSIVLIADFLGNFAMSQPLGFHFLHNPPRGVVQCLIQDMYGNAFPCFVSV</sequence>
<proteinExistence type="predicted"/>
<name>A0ACB8JRG3_CITSI</name>
<dbReference type="Proteomes" id="UP000829398">
    <property type="component" value="Chromosome 6"/>
</dbReference>
<reference evidence="2" key="1">
    <citation type="journal article" date="2023" name="Hortic. Res.">
        <title>A chromosome-level phased genome enabling allele-level studies in sweet orange: a case study on citrus Huanglongbing tolerance.</title>
        <authorList>
            <person name="Wu B."/>
            <person name="Yu Q."/>
            <person name="Deng Z."/>
            <person name="Duan Y."/>
            <person name="Luo F."/>
            <person name="Gmitter F. Jr."/>
        </authorList>
    </citation>
    <scope>NUCLEOTIDE SEQUENCE [LARGE SCALE GENOMIC DNA]</scope>
    <source>
        <strain evidence="2">cv. Valencia</strain>
    </source>
</reference>